<evidence type="ECO:0000313" key="6">
    <source>
        <dbReference type="Proteomes" id="UP000307244"/>
    </source>
</evidence>
<feature type="domain" description="Peptidase M1 membrane alanine aminopeptidase" evidence="4">
    <location>
        <begin position="320"/>
        <end position="515"/>
    </location>
</feature>
<evidence type="ECO:0000256" key="2">
    <source>
        <dbReference type="PIRSR" id="PIRSR634015-3"/>
    </source>
</evidence>
<evidence type="ECO:0000256" key="1">
    <source>
        <dbReference type="PIRSR" id="PIRSR634015-1"/>
    </source>
</evidence>
<gene>
    <name evidence="5" type="ORF">FA047_05955</name>
</gene>
<keyword evidence="3" id="KW-0732">Signal</keyword>
<name>A0A4U1CQK2_9SPHI</name>
<keyword evidence="6" id="KW-1185">Reference proteome</keyword>
<dbReference type="InterPro" id="IPR027268">
    <property type="entry name" value="Peptidase_M4/M1_CTD_sf"/>
</dbReference>
<dbReference type="Pfam" id="PF01433">
    <property type="entry name" value="Peptidase_M1"/>
    <property type="match status" value="1"/>
</dbReference>
<evidence type="ECO:0000256" key="3">
    <source>
        <dbReference type="SAM" id="SignalP"/>
    </source>
</evidence>
<feature type="active site" description="Proton acceptor" evidence="1">
    <location>
        <position position="366"/>
    </location>
</feature>
<dbReference type="PANTHER" id="PTHR45726">
    <property type="entry name" value="LEUKOTRIENE A-4 HYDROLASE"/>
    <property type="match status" value="1"/>
</dbReference>
<sequence length="526" mass="60025">MKKYLAILFLCFSTAVFAQENYWQQSVSYDIDVILNDQEKSLKGFETIVYKNNSPSTLDFIWFHIWPNAYKQESTALFQQIKNDTSRVKKLKNYSFGSIEGLNFKVNGTVAATEPHSNPQYIDIIKVKLNSPLKPGDSVRITTDFKVKLPSYFSRSGFADGEFMVCQWYPKPAVFDKSGWHEFPYLDMGEFYSDYASFKVDITVPNNYVVGATGVLQNADELATYKSLGAKNVANRDGKPAVYVPKAKTGTKKLTYKISNVPDFAWFADKDFVIQYDTVKLESGKVIDAFTYYHNKKGSLWVNSIDYTKDAVKKYSGWIGDYEYPVVQVVEGPENNSSGGMEYPTITLITSPDAKKESLDAVIAHEVGHNWFMSMLGSNERMHTWLDEGLNTYFQFRYEAGKYRANSIFGDHIPAEIKALPEKDFLNSLYNAMGNIPMKSAIEIPADKFASSDEYGIISYVKTALWLYILESQAGREKIDKAFKLYFSKWKNKHPQPEDLKASFEESMGVDLTKYFELLKQEGQFK</sequence>
<comment type="cofactor">
    <cofactor evidence="2">
        <name>Zn(2+)</name>
        <dbReference type="ChEBI" id="CHEBI:29105"/>
    </cofactor>
    <text evidence="2">Binds 1 zinc ion per subunit.</text>
</comment>
<dbReference type="GO" id="GO:0008237">
    <property type="term" value="F:metallopeptidase activity"/>
    <property type="evidence" value="ECO:0007669"/>
    <property type="project" value="InterPro"/>
</dbReference>
<dbReference type="Gene3D" id="1.10.390.10">
    <property type="entry name" value="Neutral Protease Domain 2"/>
    <property type="match status" value="1"/>
</dbReference>
<dbReference type="Proteomes" id="UP000307244">
    <property type="component" value="Unassembled WGS sequence"/>
</dbReference>
<feature type="binding site" evidence="2">
    <location>
        <position position="365"/>
    </location>
    <ligand>
        <name>Zn(2+)</name>
        <dbReference type="ChEBI" id="CHEBI:29105"/>
        <note>catalytic</note>
    </ligand>
</feature>
<dbReference type="AlphaFoldDB" id="A0A4U1CQK2"/>
<dbReference type="InterPro" id="IPR034015">
    <property type="entry name" value="M1_LTA4H"/>
</dbReference>
<organism evidence="5 6">
    <name type="scientific">Pedobacter frigoris</name>
    <dbReference type="NCBI Taxonomy" id="2571272"/>
    <lineage>
        <taxon>Bacteria</taxon>
        <taxon>Pseudomonadati</taxon>
        <taxon>Bacteroidota</taxon>
        <taxon>Sphingobacteriia</taxon>
        <taxon>Sphingobacteriales</taxon>
        <taxon>Sphingobacteriaceae</taxon>
        <taxon>Pedobacter</taxon>
    </lineage>
</organism>
<proteinExistence type="predicted"/>
<feature type="binding site" evidence="2">
    <location>
        <position position="388"/>
    </location>
    <ligand>
        <name>Zn(2+)</name>
        <dbReference type="ChEBI" id="CHEBI:29105"/>
        <note>catalytic</note>
    </ligand>
</feature>
<feature type="signal peptide" evidence="3">
    <location>
        <begin position="1"/>
        <end position="18"/>
    </location>
</feature>
<keyword evidence="2" id="KW-0479">Metal-binding</keyword>
<dbReference type="RefSeq" id="WP_136835034.1">
    <property type="nucleotide sequence ID" value="NZ_SWBQ01000001.1"/>
</dbReference>
<dbReference type="EMBL" id="SWBQ01000001">
    <property type="protein sequence ID" value="TKC09626.1"/>
    <property type="molecule type" value="Genomic_DNA"/>
</dbReference>
<dbReference type="CDD" id="cd09604">
    <property type="entry name" value="M1_APN_like"/>
    <property type="match status" value="1"/>
</dbReference>
<dbReference type="OrthoDB" id="9814383at2"/>
<dbReference type="SUPFAM" id="SSF55486">
    <property type="entry name" value="Metalloproteases ('zincins'), catalytic domain"/>
    <property type="match status" value="1"/>
</dbReference>
<keyword evidence="2" id="KW-0862">Zinc</keyword>
<dbReference type="InterPro" id="IPR014782">
    <property type="entry name" value="Peptidase_M1_dom"/>
</dbReference>
<evidence type="ECO:0000313" key="5">
    <source>
        <dbReference type="EMBL" id="TKC09626.1"/>
    </source>
</evidence>
<dbReference type="PANTHER" id="PTHR45726:SF3">
    <property type="entry name" value="LEUKOTRIENE A-4 HYDROLASE"/>
    <property type="match status" value="1"/>
</dbReference>
<comment type="caution">
    <text evidence="5">The sequence shown here is derived from an EMBL/GenBank/DDBJ whole genome shotgun (WGS) entry which is preliminary data.</text>
</comment>
<feature type="binding site" evidence="2">
    <location>
        <position position="369"/>
    </location>
    <ligand>
        <name>Zn(2+)</name>
        <dbReference type="ChEBI" id="CHEBI:29105"/>
        <note>catalytic</note>
    </ligand>
</feature>
<dbReference type="GO" id="GO:0008270">
    <property type="term" value="F:zinc ion binding"/>
    <property type="evidence" value="ECO:0007669"/>
    <property type="project" value="InterPro"/>
</dbReference>
<protein>
    <submittedName>
        <fullName evidence="5">M1 family metallopeptidase</fullName>
    </submittedName>
</protein>
<feature type="active site" description="Proton donor" evidence="1">
    <location>
        <position position="460"/>
    </location>
</feature>
<reference evidence="5 6" key="1">
    <citation type="submission" date="2019-04" db="EMBL/GenBank/DDBJ databases">
        <title>Pedobacter sp. RP-3-15 sp. nov., isolated from Arctic soil.</title>
        <authorList>
            <person name="Dahal R.H."/>
            <person name="Kim D.-U."/>
        </authorList>
    </citation>
    <scope>NUCLEOTIDE SEQUENCE [LARGE SCALE GENOMIC DNA]</scope>
    <source>
        <strain evidence="5 6">RP-3-15</strain>
    </source>
</reference>
<feature type="chain" id="PRO_5020186176" evidence="3">
    <location>
        <begin position="19"/>
        <end position="526"/>
    </location>
</feature>
<accession>A0A4U1CQK2</accession>
<evidence type="ECO:0000259" key="4">
    <source>
        <dbReference type="Pfam" id="PF01433"/>
    </source>
</evidence>